<dbReference type="GO" id="GO:0016020">
    <property type="term" value="C:membrane"/>
    <property type="evidence" value="ECO:0007669"/>
    <property type="project" value="UniProtKB-SubCell"/>
</dbReference>
<evidence type="ECO:0000313" key="12">
    <source>
        <dbReference type="Proteomes" id="UP001188597"/>
    </source>
</evidence>
<dbReference type="PANTHER" id="PTHR47947:SF62">
    <property type="entry name" value="CYTOCHROME P450, FAMILY 81, SUBFAMILY D, POLYPEPTIDE 5"/>
    <property type="match status" value="1"/>
</dbReference>
<keyword evidence="8" id="KW-0408">Iron</keyword>
<evidence type="ECO:0000256" key="10">
    <source>
        <dbReference type="ARBA" id="ARBA00023136"/>
    </source>
</evidence>
<evidence type="ECO:0000256" key="2">
    <source>
        <dbReference type="ARBA" id="ARBA00010617"/>
    </source>
</evidence>
<keyword evidence="3" id="KW-0349">Heme</keyword>
<evidence type="ECO:0000256" key="4">
    <source>
        <dbReference type="ARBA" id="ARBA00022692"/>
    </source>
</evidence>
<dbReference type="Proteomes" id="UP001188597">
    <property type="component" value="Unassembled WGS sequence"/>
</dbReference>
<dbReference type="AlphaFoldDB" id="A0AA89AWG9"/>
<keyword evidence="7" id="KW-0560">Oxidoreductase</keyword>
<dbReference type="GO" id="GO:0005506">
    <property type="term" value="F:iron ion binding"/>
    <property type="evidence" value="ECO:0007669"/>
    <property type="project" value="InterPro"/>
</dbReference>
<reference evidence="11" key="1">
    <citation type="submission" date="2022-12" db="EMBL/GenBank/DDBJ databases">
        <title>Draft genome assemblies for two species of Escallonia (Escalloniales).</title>
        <authorList>
            <person name="Chanderbali A."/>
            <person name="Dervinis C."/>
            <person name="Anghel I."/>
            <person name="Soltis D."/>
            <person name="Soltis P."/>
            <person name="Zapata F."/>
        </authorList>
    </citation>
    <scope>NUCLEOTIDE SEQUENCE</scope>
    <source>
        <strain evidence="11">UCBG64.0493</strain>
        <tissue evidence="11">Leaf</tissue>
    </source>
</reference>
<dbReference type="PRINTS" id="PR00463">
    <property type="entry name" value="EP450I"/>
</dbReference>
<dbReference type="PANTHER" id="PTHR47947">
    <property type="entry name" value="CYTOCHROME P450 82C3-RELATED"/>
    <property type="match status" value="1"/>
</dbReference>
<evidence type="ECO:0000313" key="11">
    <source>
        <dbReference type="EMBL" id="KAK3016873.1"/>
    </source>
</evidence>
<accession>A0AA89AWG9</accession>
<dbReference type="GO" id="GO:0020037">
    <property type="term" value="F:heme binding"/>
    <property type="evidence" value="ECO:0007669"/>
    <property type="project" value="InterPro"/>
</dbReference>
<gene>
    <name evidence="11" type="ORF">RJ639_005888</name>
</gene>
<dbReference type="InterPro" id="IPR036396">
    <property type="entry name" value="Cyt_P450_sf"/>
</dbReference>
<sequence length="126" mass="14155">MMLPVNAWAMHRDSKIWDDPTTFRPERFEGLGGEAYKFVPFGIGRRQWPGAGLANRVMALALAALIQCFEWERVSEDLVDLSGGVGLTMRKAPALEARCRAREQMISVISELQVSFSLISSFHVEK</sequence>
<comment type="caution">
    <text evidence="11">The sequence shown here is derived from an EMBL/GenBank/DDBJ whole genome shotgun (WGS) entry which is preliminary data.</text>
</comment>
<evidence type="ECO:0000256" key="6">
    <source>
        <dbReference type="ARBA" id="ARBA00022989"/>
    </source>
</evidence>
<evidence type="ECO:0000256" key="9">
    <source>
        <dbReference type="ARBA" id="ARBA00023033"/>
    </source>
</evidence>
<evidence type="ECO:0000256" key="3">
    <source>
        <dbReference type="ARBA" id="ARBA00022617"/>
    </source>
</evidence>
<dbReference type="InterPro" id="IPR002401">
    <property type="entry name" value="Cyt_P450_E_grp-I"/>
</dbReference>
<dbReference type="SUPFAM" id="SSF48264">
    <property type="entry name" value="Cytochrome P450"/>
    <property type="match status" value="1"/>
</dbReference>
<dbReference type="InterPro" id="IPR050651">
    <property type="entry name" value="Plant_Cytochrome_P450_Monoox"/>
</dbReference>
<dbReference type="Gene3D" id="1.10.630.10">
    <property type="entry name" value="Cytochrome P450"/>
    <property type="match status" value="1"/>
</dbReference>
<comment type="similarity">
    <text evidence="2">Belongs to the cytochrome P450 family.</text>
</comment>
<proteinExistence type="inferred from homology"/>
<organism evidence="11 12">
    <name type="scientific">Escallonia herrerae</name>
    <dbReference type="NCBI Taxonomy" id="1293975"/>
    <lineage>
        <taxon>Eukaryota</taxon>
        <taxon>Viridiplantae</taxon>
        <taxon>Streptophyta</taxon>
        <taxon>Embryophyta</taxon>
        <taxon>Tracheophyta</taxon>
        <taxon>Spermatophyta</taxon>
        <taxon>Magnoliopsida</taxon>
        <taxon>eudicotyledons</taxon>
        <taxon>Gunneridae</taxon>
        <taxon>Pentapetalae</taxon>
        <taxon>asterids</taxon>
        <taxon>campanulids</taxon>
        <taxon>Escalloniales</taxon>
        <taxon>Escalloniaceae</taxon>
        <taxon>Escallonia</taxon>
    </lineage>
</organism>
<evidence type="ECO:0008006" key="13">
    <source>
        <dbReference type="Google" id="ProtNLM"/>
    </source>
</evidence>
<evidence type="ECO:0000256" key="1">
    <source>
        <dbReference type="ARBA" id="ARBA00004167"/>
    </source>
</evidence>
<keyword evidence="9" id="KW-0503">Monooxygenase</keyword>
<keyword evidence="4" id="KW-0812">Transmembrane</keyword>
<protein>
    <recommendedName>
        <fullName evidence="13">Cytochrome P450</fullName>
    </recommendedName>
</protein>
<evidence type="ECO:0000256" key="5">
    <source>
        <dbReference type="ARBA" id="ARBA00022723"/>
    </source>
</evidence>
<dbReference type="Pfam" id="PF00067">
    <property type="entry name" value="p450"/>
    <property type="match status" value="1"/>
</dbReference>
<dbReference type="GO" id="GO:0004497">
    <property type="term" value="F:monooxygenase activity"/>
    <property type="evidence" value="ECO:0007669"/>
    <property type="project" value="UniProtKB-KW"/>
</dbReference>
<comment type="subcellular location">
    <subcellularLocation>
        <location evidence="1">Membrane</location>
        <topology evidence="1">Single-pass membrane protein</topology>
    </subcellularLocation>
</comment>
<keyword evidence="12" id="KW-1185">Reference proteome</keyword>
<name>A0AA89AWG9_9ASTE</name>
<keyword evidence="5" id="KW-0479">Metal-binding</keyword>
<evidence type="ECO:0000256" key="8">
    <source>
        <dbReference type="ARBA" id="ARBA00023004"/>
    </source>
</evidence>
<evidence type="ECO:0000256" key="7">
    <source>
        <dbReference type="ARBA" id="ARBA00023002"/>
    </source>
</evidence>
<dbReference type="InterPro" id="IPR001128">
    <property type="entry name" value="Cyt_P450"/>
</dbReference>
<keyword evidence="6" id="KW-1133">Transmembrane helix</keyword>
<dbReference type="EMBL" id="JAVXUP010001040">
    <property type="protein sequence ID" value="KAK3016873.1"/>
    <property type="molecule type" value="Genomic_DNA"/>
</dbReference>
<keyword evidence="10" id="KW-0472">Membrane</keyword>
<dbReference type="GO" id="GO:0016705">
    <property type="term" value="F:oxidoreductase activity, acting on paired donors, with incorporation or reduction of molecular oxygen"/>
    <property type="evidence" value="ECO:0007669"/>
    <property type="project" value="InterPro"/>
</dbReference>